<evidence type="ECO:0000313" key="2">
    <source>
        <dbReference type="Proteomes" id="UP000824120"/>
    </source>
</evidence>
<gene>
    <name evidence="1" type="ORF">H5410_005842</name>
</gene>
<dbReference type="EMBL" id="JACXVP010000002">
    <property type="protein sequence ID" value="KAG5620624.1"/>
    <property type="molecule type" value="Genomic_DNA"/>
</dbReference>
<keyword evidence="2" id="KW-1185">Reference proteome</keyword>
<comment type="caution">
    <text evidence="1">The sequence shown here is derived from an EMBL/GenBank/DDBJ whole genome shotgun (WGS) entry which is preliminary data.</text>
</comment>
<proteinExistence type="predicted"/>
<protein>
    <submittedName>
        <fullName evidence="1">Uncharacterized protein</fullName>
    </submittedName>
</protein>
<dbReference type="AlphaFoldDB" id="A0A9J6A885"/>
<feature type="non-terminal residue" evidence="1">
    <location>
        <position position="1"/>
    </location>
</feature>
<name>A0A9J6A885_SOLCO</name>
<dbReference type="Proteomes" id="UP000824120">
    <property type="component" value="Chromosome 2"/>
</dbReference>
<reference evidence="1 2" key="1">
    <citation type="submission" date="2020-09" db="EMBL/GenBank/DDBJ databases">
        <title>De no assembly of potato wild relative species, Solanum commersonii.</title>
        <authorList>
            <person name="Cho K."/>
        </authorList>
    </citation>
    <scope>NUCLEOTIDE SEQUENCE [LARGE SCALE GENOMIC DNA]</scope>
    <source>
        <strain evidence="1">LZ3.2</strain>
        <tissue evidence="1">Leaf</tissue>
    </source>
</reference>
<accession>A0A9J6A885</accession>
<sequence length="169" mass="19118">DDVDLLEMYLISGNVGKHFVIASRSLGRTPLTTPSKSYVAGVVAFSNCRMLVEEFFSSPLECHNSNDERLDSGETRFMIQFGLNSKLRVIGTVLSNKIVVVLLMILNTEKTHESYDRLAILSENLLEAFTFLGALVETICHLPFHHPLRLHERNIWSTFISFPARKHIA</sequence>
<organism evidence="1 2">
    <name type="scientific">Solanum commersonii</name>
    <name type="common">Commerson's wild potato</name>
    <name type="synonym">Commerson's nightshade</name>
    <dbReference type="NCBI Taxonomy" id="4109"/>
    <lineage>
        <taxon>Eukaryota</taxon>
        <taxon>Viridiplantae</taxon>
        <taxon>Streptophyta</taxon>
        <taxon>Embryophyta</taxon>
        <taxon>Tracheophyta</taxon>
        <taxon>Spermatophyta</taxon>
        <taxon>Magnoliopsida</taxon>
        <taxon>eudicotyledons</taxon>
        <taxon>Gunneridae</taxon>
        <taxon>Pentapetalae</taxon>
        <taxon>asterids</taxon>
        <taxon>lamiids</taxon>
        <taxon>Solanales</taxon>
        <taxon>Solanaceae</taxon>
        <taxon>Solanoideae</taxon>
        <taxon>Solaneae</taxon>
        <taxon>Solanum</taxon>
    </lineage>
</organism>
<dbReference type="OrthoDB" id="1325585at2759"/>
<evidence type="ECO:0000313" key="1">
    <source>
        <dbReference type="EMBL" id="KAG5620624.1"/>
    </source>
</evidence>